<organism evidence="1">
    <name type="scientific">uncultured Caudovirales phage</name>
    <dbReference type="NCBI Taxonomy" id="2100421"/>
    <lineage>
        <taxon>Viruses</taxon>
        <taxon>Duplodnaviria</taxon>
        <taxon>Heunggongvirae</taxon>
        <taxon>Uroviricota</taxon>
        <taxon>Caudoviricetes</taxon>
        <taxon>Peduoviridae</taxon>
        <taxon>Maltschvirus</taxon>
        <taxon>Maltschvirus maltsch</taxon>
    </lineage>
</organism>
<gene>
    <name evidence="1" type="ORF">UFOVP830_3</name>
</gene>
<evidence type="ECO:0000313" key="1">
    <source>
        <dbReference type="EMBL" id="CAB4164166.1"/>
    </source>
</evidence>
<name>A0A6J5P2L3_9CAUD</name>
<protein>
    <submittedName>
        <fullName evidence="1">Uncharacterized protein</fullName>
    </submittedName>
</protein>
<reference evidence="1" key="1">
    <citation type="submission" date="2020-04" db="EMBL/GenBank/DDBJ databases">
        <authorList>
            <person name="Chiriac C."/>
            <person name="Salcher M."/>
            <person name="Ghai R."/>
            <person name="Kavagutti S V."/>
        </authorList>
    </citation>
    <scope>NUCLEOTIDE SEQUENCE</scope>
</reference>
<proteinExistence type="predicted"/>
<accession>A0A6J5P2L3</accession>
<dbReference type="EMBL" id="LR796761">
    <property type="protein sequence ID" value="CAB4164166.1"/>
    <property type="molecule type" value="Genomic_DNA"/>
</dbReference>
<sequence>MKFSQVAKVAQVTALLNTLEKQVGDIDMNQVKKDKVLATVAKLKTDFMDGAGIEPDAVA</sequence>